<comment type="caution">
    <text evidence="1">The sequence shown here is derived from an EMBL/GenBank/DDBJ whole genome shotgun (WGS) entry which is preliminary data.</text>
</comment>
<dbReference type="RefSeq" id="WP_158290929.1">
    <property type="nucleotide sequence ID" value="NZ_SLWR01000003.1"/>
</dbReference>
<proteinExistence type="predicted"/>
<sequence length="49" mass="5287">MRAHQIKRSYGVSTVAKLDNASLTAACTALKALHDTPLGATVTERRQHP</sequence>
<dbReference type="Proteomes" id="UP000295573">
    <property type="component" value="Unassembled WGS sequence"/>
</dbReference>
<dbReference type="EMBL" id="SLWR01000003">
    <property type="protein sequence ID" value="TCO49042.1"/>
    <property type="molecule type" value="Genomic_DNA"/>
</dbReference>
<dbReference type="AlphaFoldDB" id="A0A4R2IW14"/>
<evidence type="ECO:0000313" key="1">
    <source>
        <dbReference type="EMBL" id="TCO49042.1"/>
    </source>
</evidence>
<evidence type="ECO:0000313" key="2">
    <source>
        <dbReference type="Proteomes" id="UP000295573"/>
    </source>
</evidence>
<keyword evidence="2" id="KW-1185">Reference proteome</keyword>
<name>A0A4R2IW14_9ACTN</name>
<organism evidence="1 2">
    <name type="scientific">Kribbella antiqua</name>
    <dbReference type="NCBI Taxonomy" id="2512217"/>
    <lineage>
        <taxon>Bacteria</taxon>
        <taxon>Bacillati</taxon>
        <taxon>Actinomycetota</taxon>
        <taxon>Actinomycetes</taxon>
        <taxon>Propionibacteriales</taxon>
        <taxon>Kribbellaceae</taxon>
        <taxon>Kribbella</taxon>
    </lineage>
</organism>
<protein>
    <submittedName>
        <fullName evidence="1">Uncharacterized protein</fullName>
    </submittedName>
</protein>
<gene>
    <name evidence="1" type="ORF">EV646_10319</name>
</gene>
<reference evidence="1 2" key="1">
    <citation type="journal article" date="2015" name="Stand. Genomic Sci.">
        <title>Genomic Encyclopedia of Bacterial and Archaeal Type Strains, Phase III: the genomes of soil and plant-associated and newly described type strains.</title>
        <authorList>
            <person name="Whitman W.B."/>
            <person name="Woyke T."/>
            <person name="Klenk H.P."/>
            <person name="Zhou Y."/>
            <person name="Lilburn T.G."/>
            <person name="Beck B.J."/>
            <person name="De Vos P."/>
            <person name="Vandamme P."/>
            <person name="Eisen J.A."/>
            <person name="Garrity G."/>
            <person name="Hugenholtz P."/>
            <person name="Kyrpides N.C."/>
        </authorList>
    </citation>
    <scope>NUCLEOTIDE SEQUENCE [LARGE SCALE GENOMIC DNA]</scope>
    <source>
        <strain evidence="1 2">VKM Ac-2541</strain>
    </source>
</reference>
<accession>A0A4R2IW14</accession>